<keyword evidence="3" id="KW-1185">Reference proteome</keyword>
<protein>
    <submittedName>
        <fullName evidence="2">Ribosomal protein S18 acetylase RimI-like enzyme</fullName>
    </submittedName>
</protein>
<dbReference type="GO" id="GO:0016747">
    <property type="term" value="F:acyltransferase activity, transferring groups other than amino-acyl groups"/>
    <property type="evidence" value="ECO:0007669"/>
    <property type="project" value="InterPro"/>
</dbReference>
<dbReference type="GO" id="GO:0005840">
    <property type="term" value="C:ribosome"/>
    <property type="evidence" value="ECO:0007669"/>
    <property type="project" value="UniProtKB-KW"/>
</dbReference>
<reference evidence="2 3" key="1">
    <citation type="submission" date="2018-03" db="EMBL/GenBank/DDBJ databases">
        <title>Genomic Encyclopedia of Archaeal and Bacterial Type Strains, Phase II (KMG-II): from individual species to whole genera.</title>
        <authorList>
            <person name="Goeker M."/>
        </authorList>
    </citation>
    <scope>NUCLEOTIDE SEQUENCE [LARGE SCALE GENOMIC DNA]</scope>
    <source>
        <strain evidence="2 3">DSM 29057</strain>
    </source>
</reference>
<dbReference type="RefSeq" id="WP_106593599.1">
    <property type="nucleotide sequence ID" value="NZ_PYAS01000001.1"/>
</dbReference>
<dbReference type="OrthoDB" id="961272at2"/>
<sequence>MTIRPYQASDYSGCIRAFEGNHPEFFADHEKIEFQQLLDDLSQGKDEDSLYYYVVEIENQIAACAGFYFPDNEPNTAGLVWGMVARQFHRKGIGKQLLTFRLNKIRELRPGASVILDTTQLSFPFFEKLGFRVTQVTPDFYAPGLDRYDMVLAPSVISIK</sequence>
<dbReference type="InterPro" id="IPR016181">
    <property type="entry name" value="Acyl_CoA_acyltransferase"/>
</dbReference>
<keyword evidence="2" id="KW-0689">Ribosomal protein</keyword>
<dbReference type="CDD" id="cd04301">
    <property type="entry name" value="NAT_SF"/>
    <property type="match status" value="1"/>
</dbReference>
<evidence type="ECO:0000313" key="3">
    <source>
        <dbReference type="Proteomes" id="UP000241964"/>
    </source>
</evidence>
<accession>A0A2P8GIX7</accession>
<dbReference type="PROSITE" id="PS51186">
    <property type="entry name" value="GNAT"/>
    <property type="match status" value="1"/>
</dbReference>
<dbReference type="EMBL" id="PYAS01000001">
    <property type="protein sequence ID" value="PSL33925.1"/>
    <property type="molecule type" value="Genomic_DNA"/>
</dbReference>
<evidence type="ECO:0000259" key="1">
    <source>
        <dbReference type="PROSITE" id="PS51186"/>
    </source>
</evidence>
<organism evidence="2 3">
    <name type="scientific">Dyadobacter jiangsuensis</name>
    <dbReference type="NCBI Taxonomy" id="1591085"/>
    <lineage>
        <taxon>Bacteria</taxon>
        <taxon>Pseudomonadati</taxon>
        <taxon>Bacteroidota</taxon>
        <taxon>Cytophagia</taxon>
        <taxon>Cytophagales</taxon>
        <taxon>Spirosomataceae</taxon>
        <taxon>Dyadobacter</taxon>
    </lineage>
</organism>
<dbReference type="AlphaFoldDB" id="A0A2P8GIX7"/>
<dbReference type="Gene3D" id="3.40.630.30">
    <property type="match status" value="1"/>
</dbReference>
<evidence type="ECO:0000313" key="2">
    <source>
        <dbReference type="EMBL" id="PSL33925.1"/>
    </source>
</evidence>
<name>A0A2P8GIX7_9BACT</name>
<dbReference type="InterPro" id="IPR000182">
    <property type="entry name" value="GNAT_dom"/>
</dbReference>
<comment type="caution">
    <text evidence="2">The sequence shown here is derived from an EMBL/GenBank/DDBJ whole genome shotgun (WGS) entry which is preliminary data.</text>
</comment>
<dbReference type="Pfam" id="PF00583">
    <property type="entry name" value="Acetyltransf_1"/>
    <property type="match status" value="1"/>
</dbReference>
<proteinExistence type="predicted"/>
<keyword evidence="2" id="KW-0687">Ribonucleoprotein</keyword>
<dbReference type="Proteomes" id="UP000241964">
    <property type="component" value="Unassembled WGS sequence"/>
</dbReference>
<feature type="domain" description="N-acetyltransferase" evidence="1">
    <location>
        <begin position="1"/>
        <end position="155"/>
    </location>
</feature>
<dbReference type="SUPFAM" id="SSF55729">
    <property type="entry name" value="Acyl-CoA N-acyltransferases (Nat)"/>
    <property type="match status" value="1"/>
</dbReference>
<gene>
    <name evidence="2" type="ORF">CLV60_101294</name>
</gene>